<protein>
    <submittedName>
        <fullName evidence="1">Uncharacterized protein</fullName>
    </submittedName>
</protein>
<organism evidence="1 2">
    <name type="scientific">Segatella maculosa OT 289</name>
    <dbReference type="NCBI Taxonomy" id="999422"/>
    <lineage>
        <taxon>Bacteria</taxon>
        <taxon>Pseudomonadati</taxon>
        <taxon>Bacteroidota</taxon>
        <taxon>Bacteroidia</taxon>
        <taxon>Bacteroidales</taxon>
        <taxon>Prevotellaceae</taxon>
        <taxon>Segatella</taxon>
    </lineage>
</organism>
<dbReference type="EMBL" id="AGEK01000016">
    <property type="protein sequence ID" value="EHO73130.1"/>
    <property type="molecule type" value="Genomic_DNA"/>
</dbReference>
<gene>
    <name evidence="1" type="ORF">HMPREF9944_00723</name>
</gene>
<sequence length="47" mass="5561">MIILYKVLRRISIFKTKDHFSRNTTVLSLVCKLFSINLLHNLQEIEA</sequence>
<dbReference type="AlphaFoldDB" id="H1HKM9"/>
<keyword evidence="2" id="KW-1185">Reference proteome</keyword>
<reference evidence="1 2" key="1">
    <citation type="submission" date="2011-12" db="EMBL/GenBank/DDBJ databases">
        <title>The Genome Sequence of Prevotella maculosa OT 289.</title>
        <authorList>
            <consortium name="The Broad Institute Genome Sequencing Platform"/>
            <person name="Earl A."/>
            <person name="Ward D."/>
            <person name="Feldgarden M."/>
            <person name="Gevers D."/>
            <person name="Izard J."/>
            <person name="Blanton J.M."/>
            <person name="Mathney J."/>
            <person name="Tanner A.C."/>
            <person name="Dewhirst F.E."/>
            <person name="Young S.K."/>
            <person name="Zeng Q."/>
            <person name="Gargeya S."/>
            <person name="Fitzgerald M."/>
            <person name="Haas B."/>
            <person name="Abouelleil A."/>
            <person name="Alvarado L."/>
            <person name="Arachchi H.M."/>
            <person name="Berlin A."/>
            <person name="Chapman S.B."/>
            <person name="Gearin G."/>
            <person name="Goldberg J."/>
            <person name="Griggs A."/>
            <person name="Gujja S."/>
            <person name="Hansen M."/>
            <person name="Heiman D."/>
            <person name="Howarth C."/>
            <person name="Larimer J."/>
            <person name="Lui A."/>
            <person name="MacDonald P.J.P."/>
            <person name="McCowen C."/>
            <person name="Montmayeur A."/>
            <person name="Murphy C."/>
            <person name="Neiman D."/>
            <person name="Pearson M."/>
            <person name="Priest M."/>
            <person name="Roberts A."/>
            <person name="Saif S."/>
            <person name="Shea T."/>
            <person name="Sisk P."/>
            <person name="Stolte C."/>
            <person name="Sykes S."/>
            <person name="Wortman J."/>
            <person name="Nusbaum C."/>
            <person name="Birren B."/>
        </authorList>
    </citation>
    <scope>NUCLEOTIDE SEQUENCE [LARGE SCALE GENOMIC DNA]</scope>
    <source>
        <strain evidence="1 2">OT 289</strain>
    </source>
</reference>
<name>H1HKM9_9BACT</name>
<evidence type="ECO:0000313" key="2">
    <source>
        <dbReference type="Proteomes" id="UP000003167"/>
    </source>
</evidence>
<evidence type="ECO:0000313" key="1">
    <source>
        <dbReference type="EMBL" id="EHO73130.1"/>
    </source>
</evidence>
<dbReference type="HOGENOM" id="CLU_3171640_0_0_10"/>
<proteinExistence type="predicted"/>
<dbReference type="Proteomes" id="UP000003167">
    <property type="component" value="Unassembled WGS sequence"/>
</dbReference>
<comment type="caution">
    <text evidence="1">The sequence shown here is derived from an EMBL/GenBank/DDBJ whole genome shotgun (WGS) entry which is preliminary data.</text>
</comment>
<accession>H1HKM9</accession>